<reference evidence="2" key="2">
    <citation type="submission" date="2023-04" db="EMBL/GenBank/DDBJ databases">
        <authorList>
            <person name="Bruccoleri R.E."/>
            <person name="Oakeley E.J."/>
            <person name="Faust A.-M."/>
            <person name="Dessus-Babus S."/>
            <person name="Altorfer M."/>
            <person name="Burckhardt D."/>
            <person name="Oertli M."/>
            <person name="Naumann U."/>
            <person name="Petersen F."/>
            <person name="Wong J."/>
        </authorList>
    </citation>
    <scope>NUCLEOTIDE SEQUENCE</scope>
    <source>
        <strain evidence="2">GSM-AAB239-AS_SAM_17_03QT</strain>
        <tissue evidence="2">Leaf</tissue>
    </source>
</reference>
<proteinExistence type="predicted"/>
<feature type="compositionally biased region" description="Basic and acidic residues" evidence="1">
    <location>
        <begin position="117"/>
        <end position="140"/>
    </location>
</feature>
<keyword evidence="2" id="KW-0418">Kinase</keyword>
<feature type="region of interest" description="Disordered" evidence="1">
    <location>
        <begin position="1"/>
        <end position="24"/>
    </location>
</feature>
<sequence length="215" mass="22403">MEKPNPSTTPSSPPSLYEQTQLEGSGDMASCSFVCLAVTGGCRRRGGGEGGSSMPRYSTTGSTSTDPIGSPTNNSSGLPEDSRTRRCSAAEASGGLPRGPADLQHPSGGEASLPRVEAGDEGVRSRDREYRPAPTSEHRPAPGLLPPQGGAAPGLRFHAQWKPRQVLARSIQGESRLGAEGPDHQRCRVGPSVSAPRLGEDGHPPRHQAQQCPPG</sequence>
<name>A0AAX6HSK7_IRIPA</name>
<gene>
    <name evidence="2" type="ORF">M6B38_300880</name>
</gene>
<evidence type="ECO:0000256" key="1">
    <source>
        <dbReference type="SAM" id="MobiDB-lite"/>
    </source>
</evidence>
<protein>
    <submittedName>
        <fullName evidence="2">L-type lectin-domain containing receptor kinase IV.1-like</fullName>
    </submittedName>
</protein>
<accession>A0AAX6HSK7</accession>
<evidence type="ECO:0000313" key="2">
    <source>
        <dbReference type="EMBL" id="KAJ6843265.1"/>
    </source>
</evidence>
<keyword evidence="3" id="KW-1185">Reference proteome</keyword>
<comment type="caution">
    <text evidence="2">The sequence shown here is derived from an EMBL/GenBank/DDBJ whole genome shotgun (WGS) entry which is preliminary data.</text>
</comment>
<feature type="compositionally biased region" description="Low complexity" evidence="1">
    <location>
        <begin position="1"/>
        <end position="10"/>
    </location>
</feature>
<feature type="compositionally biased region" description="Low complexity" evidence="1">
    <location>
        <begin position="146"/>
        <end position="155"/>
    </location>
</feature>
<keyword evidence="2" id="KW-0675">Receptor</keyword>
<feature type="region of interest" description="Disordered" evidence="1">
    <location>
        <begin position="42"/>
        <end position="215"/>
    </location>
</feature>
<feature type="compositionally biased region" description="Polar residues" evidence="1">
    <location>
        <begin position="55"/>
        <end position="77"/>
    </location>
</feature>
<dbReference type="GO" id="GO:0016301">
    <property type="term" value="F:kinase activity"/>
    <property type="evidence" value="ECO:0007669"/>
    <property type="project" value="UniProtKB-KW"/>
</dbReference>
<dbReference type="EMBL" id="JANAVB010007217">
    <property type="protein sequence ID" value="KAJ6843265.1"/>
    <property type="molecule type" value="Genomic_DNA"/>
</dbReference>
<dbReference type="AlphaFoldDB" id="A0AAX6HSK7"/>
<evidence type="ECO:0000313" key="3">
    <source>
        <dbReference type="Proteomes" id="UP001140949"/>
    </source>
</evidence>
<organism evidence="2 3">
    <name type="scientific">Iris pallida</name>
    <name type="common">Sweet iris</name>
    <dbReference type="NCBI Taxonomy" id="29817"/>
    <lineage>
        <taxon>Eukaryota</taxon>
        <taxon>Viridiplantae</taxon>
        <taxon>Streptophyta</taxon>
        <taxon>Embryophyta</taxon>
        <taxon>Tracheophyta</taxon>
        <taxon>Spermatophyta</taxon>
        <taxon>Magnoliopsida</taxon>
        <taxon>Liliopsida</taxon>
        <taxon>Asparagales</taxon>
        <taxon>Iridaceae</taxon>
        <taxon>Iridoideae</taxon>
        <taxon>Irideae</taxon>
        <taxon>Iris</taxon>
    </lineage>
</organism>
<dbReference type="Proteomes" id="UP001140949">
    <property type="component" value="Unassembled WGS sequence"/>
</dbReference>
<reference evidence="2" key="1">
    <citation type="journal article" date="2023" name="GigaByte">
        <title>Genome assembly of the bearded iris, Iris pallida Lam.</title>
        <authorList>
            <person name="Bruccoleri R.E."/>
            <person name="Oakeley E.J."/>
            <person name="Faust A.M.E."/>
            <person name="Altorfer M."/>
            <person name="Dessus-Babus S."/>
            <person name="Burckhardt D."/>
            <person name="Oertli M."/>
            <person name="Naumann U."/>
            <person name="Petersen F."/>
            <person name="Wong J."/>
        </authorList>
    </citation>
    <scope>NUCLEOTIDE SEQUENCE</scope>
    <source>
        <strain evidence="2">GSM-AAB239-AS_SAM_17_03QT</strain>
    </source>
</reference>
<keyword evidence="2" id="KW-0808">Transferase</keyword>